<gene>
    <name evidence="1" type="ORF">ACE1B6_20000</name>
</gene>
<dbReference type="Proteomes" id="UP001576776">
    <property type="component" value="Unassembled WGS sequence"/>
</dbReference>
<organism evidence="1 2">
    <name type="scientific">Floridaenema fluviatile BLCC-F154</name>
    <dbReference type="NCBI Taxonomy" id="3153640"/>
    <lineage>
        <taxon>Bacteria</taxon>
        <taxon>Bacillati</taxon>
        <taxon>Cyanobacteriota</taxon>
        <taxon>Cyanophyceae</taxon>
        <taxon>Oscillatoriophycideae</taxon>
        <taxon>Aerosakkonematales</taxon>
        <taxon>Aerosakkonemataceae</taxon>
        <taxon>Floridanema</taxon>
        <taxon>Floridanema fluviatile</taxon>
    </lineage>
</organism>
<name>A0ABV4YFC5_9CYAN</name>
<dbReference type="EMBL" id="JBHFNS010000075">
    <property type="protein sequence ID" value="MFB2937537.1"/>
    <property type="molecule type" value="Genomic_DNA"/>
</dbReference>
<dbReference type="RefSeq" id="WP_413259023.1">
    <property type="nucleotide sequence ID" value="NZ_JBHFNS010000075.1"/>
</dbReference>
<comment type="caution">
    <text evidence="1">The sequence shown here is derived from an EMBL/GenBank/DDBJ whole genome shotgun (WGS) entry which is preliminary data.</text>
</comment>
<sequence>MIACLNSAIDKSLSLRRLTDEDIDRAFRIYHITDTDAVLAKTN</sequence>
<evidence type="ECO:0000313" key="1">
    <source>
        <dbReference type="EMBL" id="MFB2937537.1"/>
    </source>
</evidence>
<protein>
    <submittedName>
        <fullName evidence="1">Uncharacterized protein</fullName>
    </submittedName>
</protein>
<proteinExistence type="predicted"/>
<keyword evidence="2" id="KW-1185">Reference proteome</keyword>
<accession>A0ABV4YFC5</accession>
<evidence type="ECO:0000313" key="2">
    <source>
        <dbReference type="Proteomes" id="UP001576776"/>
    </source>
</evidence>
<reference evidence="1 2" key="1">
    <citation type="submission" date="2024-09" db="EMBL/GenBank/DDBJ databases">
        <title>Floridaenema gen nov. (Aerosakkonemataceae, Aerosakkonematales ord. nov., Cyanobacteria) from benthic tropical and subtropical fresh waters, with the description of four new species.</title>
        <authorList>
            <person name="Moretto J.A."/>
            <person name="Berthold D.E."/>
            <person name="Lefler F.W."/>
            <person name="Huang I.-S."/>
            <person name="Laughinghouse H. IV."/>
        </authorList>
    </citation>
    <scope>NUCLEOTIDE SEQUENCE [LARGE SCALE GENOMIC DNA]</scope>
    <source>
        <strain evidence="1 2">BLCC-F154</strain>
    </source>
</reference>